<accession>A0A1G2DVY9</accession>
<dbReference type="Proteomes" id="UP000176752">
    <property type="component" value="Unassembled WGS sequence"/>
</dbReference>
<dbReference type="GO" id="GO:0016020">
    <property type="term" value="C:membrane"/>
    <property type="evidence" value="ECO:0007669"/>
    <property type="project" value="UniProtKB-SubCell"/>
</dbReference>
<comment type="subcellular location">
    <subcellularLocation>
        <location evidence="8">Endomembrane system</location>
        <topology evidence="8">Single-pass membrane protein</topology>
    </subcellularLocation>
    <subcellularLocation>
        <location evidence="1">Membrane</location>
        <topology evidence="1">Single-pass type I membrane protein</topology>
    </subcellularLocation>
</comment>
<dbReference type="InterPro" id="IPR036249">
    <property type="entry name" value="Thioredoxin-like_sf"/>
</dbReference>
<evidence type="ECO:0000256" key="8">
    <source>
        <dbReference type="ARBA" id="ARBA00037847"/>
    </source>
</evidence>
<reference evidence="12 13" key="1">
    <citation type="journal article" date="2016" name="Nat. Commun.">
        <title>Thousands of microbial genomes shed light on interconnected biogeochemical processes in an aquifer system.</title>
        <authorList>
            <person name="Anantharaman K."/>
            <person name="Brown C.T."/>
            <person name="Hug L.A."/>
            <person name="Sharon I."/>
            <person name="Castelle C.J."/>
            <person name="Probst A.J."/>
            <person name="Thomas B.C."/>
            <person name="Singh A."/>
            <person name="Wilkins M.J."/>
            <person name="Karaoz U."/>
            <person name="Brodie E.L."/>
            <person name="Williams K.H."/>
            <person name="Hubbard S.S."/>
            <person name="Banfield J.F."/>
        </authorList>
    </citation>
    <scope>NUCLEOTIDE SEQUENCE [LARGE SCALE GENOMIC DNA]</scope>
</reference>
<dbReference type="EMBL" id="MHLV01000014">
    <property type="protein sequence ID" value="OGZ17799.1"/>
    <property type="molecule type" value="Genomic_DNA"/>
</dbReference>
<dbReference type="AlphaFoldDB" id="A0A1G2DVY9"/>
<evidence type="ECO:0000256" key="3">
    <source>
        <dbReference type="ARBA" id="ARBA00022729"/>
    </source>
</evidence>
<feature type="region of interest" description="Disordered" evidence="9">
    <location>
        <begin position="122"/>
        <end position="144"/>
    </location>
</feature>
<dbReference type="Pfam" id="PF25011">
    <property type="entry name" value="VSR_TRX"/>
    <property type="match status" value="1"/>
</dbReference>
<keyword evidence="2 10" id="KW-0812">Transmembrane</keyword>
<keyword evidence="3" id="KW-0732">Signal</keyword>
<dbReference type="PANTHER" id="PTHR22702">
    <property type="entry name" value="PROTEASE-ASSOCIATED DOMAIN-CONTAINING PROTEIN"/>
    <property type="match status" value="1"/>
</dbReference>
<proteinExistence type="predicted"/>
<keyword evidence="7" id="KW-0325">Glycoprotein</keyword>
<dbReference type="GO" id="GO:0012505">
    <property type="term" value="C:endomembrane system"/>
    <property type="evidence" value="ECO:0007669"/>
    <property type="project" value="UniProtKB-SubCell"/>
</dbReference>
<gene>
    <name evidence="12" type="ORF">A2Z78_01745</name>
</gene>
<name>A0A1G2DVY9_9BACT</name>
<evidence type="ECO:0000256" key="4">
    <source>
        <dbReference type="ARBA" id="ARBA00022737"/>
    </source>
</evidence>
<evidence type="ECO:0000313" key="12">
    <source>
        <dbReference type="EMBL" id="OGZ17799.1"/>
    </source>
</evidence>
<evidence type="ECO:0000259" key="11">
    <source>
        <dbReference type="Pfam" id="PF25011"/>
    </source>
</evidence>
<sequence>MFVDKFIPKNFKKQNLGASIKNLMPLAIIVVVIVVGGILIYKNPSFLKGNKEKILTSQEAGEKAIKYLNENILKGKATAASKSVAEENGMYKLTITIEGQEVILYVTKDGKLLFSEPIVKLDQESSPVPEEEGGDETPQESPKTEAPNAKLFIMSFCPYGNQAEELMAPVVKLLGEKAEIEPHYVIYSNYGGGGPNFCLDEENKYCSMHGIQELNQGVRELCVYKYQKSKFWDFLKEINKNCSSQNADTCWEGIAQNIGIDVQKIKDCQKNEAINLLAQEASLSQEYGVKGSPQLFINGTEYKGGRSSESYKSAICAAFEEPPEECSQTLSSSGGSASSGGCE</sequence>
<dbReference type="Gene3D" id="3.40.30.10">
    <property type="entry name" value="Glutaredoxin"/>
    <property type="match status" value="1"/>
</dbReference>
<feature type="compositionally biased region" description="Acidic residues" evidence="9">
    <location>
        <begin position="129"/>
        <end position="138"/>
    </location>
</feature>
<evidence type="ECO:0000256" key="6">
    <source>
        <dbReference type="ARBA" id="ARBA00023136"/>
    </source>
</evidence>
<comment type="caution">
    <text evidence="12">The sequence shown here is derived from an EMBL/GenBank/DDBJ whole genome shotgun (WGS) entry which is preliminary data.</text>
</comment>
<keyword evidence="4" id="KW-0677">Repeat</keyword>
<evidence type="ECO:0000256" key="7">
    <source>
        <dbReference type="ARBA" id="ARBA00023180"/>
    </source>
</evidence>
<evidence type="ECO:0000256" key="5">
    <source>
        <dbReference type="ARBA" id="ARBA00022989"/>
    </source>
</evidence>
<dbReference type="STRING" id="1801660.A2Z78_01745"/>
<dbReference type="InterPro" id="IPR056858">
    <property type="entry name" value="VSR_TRX"/>
</dbReference>
<feature type="domain" description="Vacuolar sorting receptor thioredoxin-like" evidence="11">
    <location>
        <begin position="204"/>
        <end position="316"/>
    </location>
</feature>
<evidence type="ECO:0000256" key="2">
    <source>
        <dbReference type="ARBA" id="ARBA00022692"/>
    </source>
</evidence>
<evidence type="ECO:0000256" key="1">
    <source>
        <dbReference type="ARBA" id="ARBA00004479"/>
    </source>
</evidence>
<dbReference type="SUPFAM" id="SSF52833">
    <property type="entry name" value="Thioredoxin-like"/>
    <property type="match status" value="1"/>
</dbReference>
<organism evidence="12 13">
    <name type="scientific">Candidatus Nealsonbacteria bacterium RBG_13_36_15</name>
    <dbReference type="NCBI Taxonomy" id="1801660"/>
    <lineage>
        <taxon>Bacteria</taxon>
        <taxon>Candidatus Nealsoniibacteriota</taxon>
    </lineage>
</organism>
<keyword evidence="6 10" id="KW-0472">Membrane</keyword>
<dbReference type="PANTHER" id="PTHR22702:SF1">
    <property type="entry name" value="PROTEASE-ASSOCIATED DOMAIN-CONTAINING PROTEIN 1"/>
    <property type="match status" value="1"/>
</dbReference>
<evidence type="ECO:0000256" key="10">
    <source>
        <dbReference type="SAM" id="Phobius"/>
    </source>
</evidence>
<keyword evidence="5 10" id="KW-1133">Transmembrane helix</keyword>
<feature type="transmembrane region" description="Helical" evidence="10">
    <location>
        <begin position="23"/>
        <end position="41"/>
    </location>
</feature>
<evidence type="ECO:0000313" key="13">
    <source>
        <dbReference type="Proteomes" id="UP000176752"/>
    </source>
</evidence>
<evidence type="ECO:0000256" key="9">
    <source>
        <dbReference type="SAM" id="MobiDB-lite"/>
    </source>
</evidence>
<protein>
    <recommendedName>
        <fullName evidence="11">Vacuolar sorting receptor thioredoxin-like domain-containing protein</fullName>
    </recommendedName>
</protein>